<evidence type="ECO:0000256" key="5">
    <source>
        <dbReference type="ARBA" id="ARBA00022842"/>
    </source>
</evidence>
<organism evidence="12 13">
    <name type="scientific">Mesotoga prima MesG1.Ag.4.2</name>
    <dbReference type="NCBI Taxonomy" id="660470"/>
    <lineage>
        <taxon>Bacteria</taxon>
        <taxon>Thermotogati</taxon>
        <taxon>Thermotogota</taxon>
        <taxon>Thermotogae</taxon>
        <taxon>Kosmotogales</taxon>
        <taxon>Kosmotogaceae</taxon>
        <taxon>Mesotoga</taxon>
    </lineage>
</organism>
<evidence type="ECO:0000259" key="11">
    <source>
        <dbReference type="Pfam" id="PF12367"/>
    </source>
</evidence>
<feature type="domain" description="Thiamine pyrophosphate enzyme TPP-binding" evidence="10">
    <location>
        <begin position="47"/>
        <end position="191"/>
    </location>
</feature>
<dbReference type="InterPro" id="IPR032686">
    <property type="entry name" value="PFO_beta_C"/>
</dbReference>
<dbReference type="PANTHER" id="PTHR48084">
    <property type="entry name" value="2-OXOGLUTARATE OXIDOREDUCTASE SUBUNIT KORB-RELATED"/>
    <property type="match status" value="1"/>
</dbReference>
<dbReference type="PANTHER" id="PTHR48084:SF4">
    <property type="entry name" value="2-OXOGLUTARATE OXIDOREDUCTASE SUBUNIT KORB"/>
    <property type="match status" value="1"/>
</dbReference>
<dbReference type="HOGENOM" id="CLU_048564_0_0_0"/>
<gene>
    <name evidence="12" type="ORF">Theba_1075</name>
</gene>
<dbReference type="InterPro" id="IPR051457">
    <property type="entry name" value="2-oxoacid:Fd_oxidoreductase"/>
</dbReference>
<keyword evidence="7" id="KW-0408">Iron</keyword>
<evidence type="ECO:0000256" key="9">
    <source>
        <dbReference type="ARBA" id="ARBA00023052"/>
    </source>
</evidence>
<dbReference type="CDD" id="cd03375">
    <property type="entry name" value="TPP_OGFOR"/>
    <property type="match status" value="1"/>
</dbReference>
<evidence type="ECO:0000256" key="8">
    <source>
        <dbReference type="ARBA" id="ARBA00023014"/>
    </source>
</evidence>
<dbReference type="eggNOG" id="COG1013">
    <property type="taxonomic scope" value="Bacteria"/>
</dbReference>
<keyword evidence="13" id="KW-1185">Reference proteome</keyword>
<evidence type="ECO:0000256" key="3">
    <source>
        <dbReference type="ARBA" id="ARBA00001966"/>
    </source>
</evidence>
<dbReference type="Proteomes" id="UP000002881">
    <property type="component" value="Chromosome"/>
</dbReference>
<dbReference type="Pfam" id="PF12367">
    <property type="entry name" value="PFO_beta_C"/>
    <property type="match status" value="1"/>
</dbReference>
<accession>I2F4C7</accession>
<keyword evidence="5" id="KW-0460">Magnesium</keyword>
<dbReference type="GO" id="GO:0046872">
    <property type="term" value="F:metal ion binding"/>
    <property type="evidence" value="ECO:0007669"/>
    <property type="project" value="UniProtKB-KW"/>
</dbReference>
<evidence type="ECO:0000256" key="6">
    <source>
        <dbReference type="ARBA" id="ARBA00023002"/>
    </source>
</evidence>
<dbReference type="GO" id="GO:0016625">
    <property type="term" value="F:oxidoreductase activity, acting on the aldehyde or oxo group of donors, iron-sulfur protein as acceptor"/>
    <property type="evidence" value="ECO:0007669"/>
    <property type="project" value="UniProtKB-ARBA"/>
</dbReference>
<dbReference type="SUPFAM" id="SSF52518">
    <property type="entry name" value="Thiamin diphosphate-binding fold (THDP-binding)"/>
    <property type="match status" value="1"/>
</dbReference>
<dbReference type="NCBIfam" id="TIGR02177">
    <property type="entry name" value="PorB_KorB"/>
    <property type="match status" value="1"/>
</dbReference>
<dbReference type="InterPro" id="IPR011896">
    <property type="entry name" value="OFOB"/>
</dbReference>
<keyword evidence="6" id="KW-0560">Oxidoreductase</keyword>
<dbReference type="EMBL" id="CP003532">
    <property type="protein sequence ID" value="AFK06780.1"/>
    <property type="molecule type" value="Genomic_DNA"/>
</dbReference>
<dbReference type="STRING" id="660470.Theba_1075"/>
<evidence type="ECO:0000259" key="10">
    <source>
        <dbReference type="Pfam" id="PF02775"/>
    </source>
</evidence>
<feature type="domain" description="Pyruvate ferredoxin oxidoreductase beta subunit C-terminal" evidence="11">
    <location>
        <begin position="195"/>
        <end position="262"/>
    </location>
</feature>
<dbReference type="Pfam" id="PF02775">
    <property type="entry name" value="TPP_enzyme_C"/>
    <property type="match status" value="1"/>
</dbReference>
<proteinExistence type="predicted"/>
<keyword evidence="8" id="KW-0411">Iron-sulfur</keyword>
<reference evidence="12 13" key="1">
    <citation type="journal article" date="2012" name="Genome Biol. Evol.">
        <title>Genome Sequence of the Mesophilic Thermotogales Bacterium Mesotoga prima MesG1.Ag.4.2 Reveals the Largest Thermotogales Genome To Date.</title>
        <authorList>
            <person name="Zhaxybayeva O."/>
            <person name="Swithers K.S."/>
            <person name="Foght J."/>
            <person name="Green A.G."/>
            <person name="Bruce D."/>
            <person name="Detter C."/>
            <person name="Han S."/>
            <person name="Teshima H."/>
            <person name="Han J."/>
            <person name="Woyke T."/>
            <person name="Pitluck S."/>
            <person name="Nolan M."/>
            <person name="Ivanova N."/>
            <person name="Pati A."/>
            <person name="Land M.L."/>
            <person name="Dlutek M."/>
            <person name="Doolittle W.F."/>
            <person name="Noll K.M."/>
            <person name="Nesbo C.L."/>
        </authorList>
    </citation>
    <scope>NUCLEOTIDE SEQUENCE [LARGE SCALE GENOMIC DNA]</scope>
    <source>
        <strain evidence="13">mesG1.Ag.4.2</strain>
    </source>
</reference>
<evidence type="ECO:0000256" key="4">
    <source>
        <dbReference type="ARBA" id="ARBA00022723"/>
    </source>
</evidence>
<dbReference type="RefSeq" id="WP_014730778.1">
    <property type="nucleotide sequence ID" value="NC_017934.1"/>
</dbReference>
<dbReference type="Gene3D" id="3.40.50.970">
    <property type="match status" value="1"/>
</dbReference>
<keyword evidence="4" id="KW-0479">Metal-binding</keyword>
<dbReference type="KEGG" id="mpg:Theba_1075"/>
<evidence type="ECO:0000313" key="12">
    <source>
        <dbReference type="EMBL" id="AFK06780.1"/>
    </source>
</evidence>
<dbReference type="InterPro" id="IPR011766">
    <property type="entry name" value="TPP_enzyme_TPP-bd"/>
</dbReference>
<evidence type="ECO:0000256" key="2">
    <source>
        <dbReference type="ARBA" id="ARBA00001964"/>
    </source>
</evidence>
<evidence type="ECO:0000256" key="1">
    <source>
        <dbReference type="ARBA" id="ARBA00001946"/>
    </source>
</evidence>
<dbReference type="GO" id="GO:0051536">
    <property type="term" value="F:iron-sulfur cluster binding"/>
    <property type="evidence" value="ECO:0007669"/>
    <property type="project" value="UniProtKB-KW"/>
</dbReference>
<comment type="cofactor">
    <cofactor evidence="2">
        <name>thiamine diphosphate</name>
        <dbReference type="ChEBI" id="CHEBI:58937"/>
    </cofactor>
</comment>
<sequence length="283" mass="31701">MSYLREVEPAWCPGCGNFPLRMNLASTLEEIGVDKSHFIMVTGIGQAAKMPHYLDINFFNGLHGRSLPVAFAIKAVNPELTVIAESGDGDMYGEGGNHFIHGIRRNFDVTVLIHDNQIYGLTKGQGSPTTRKGQKTSSQLQGVINEPLNPLALAITMDAAFVGRTFIGDKDHFRKVVSAAIKHKGFSVVDIMQPCVTFNKVNTFKYYKDRLYDVHEKDASYDPKDKVKAFEKALEWDEKIPMGILYLNEKPTYHELHPVLKKGVILLKERSSIDVSSELEAFR</sequence>
<protein>
    <submittedName>
        <fullName evidence="12">2-oxoacid:acceptor oxidoreductase, beta subunit, pyruvate/2-ketoisovalerate family</fullName>
    </submittedName>
</protein>
<evidence type="ECO:0000256" key="7">
    <source>
        <dbReference type="ARBA" id="ARBA00023004"/>
    </source>
</evidence>
<comment type="cofactor">
    <cofactor evidence="1">
        <name>Mg(2+)</name>
        <dbReference type="ChEBI" id="CHEBI:18420"/>
    </cofactor>
</comment>
<dbReference type="AlphaFoldDB" id="I2F4C7"/>
<evidence type="ECO:0000313" key="13">
    <source>
        <dbReference type="Proteomes" id="UP000002881"/>
    </source>
</evidence>
<comment type="cofactor">
    <cofactor evidence="3">
        <name>[4Fe-4S] cluster</name>
        <dbReference type="ChEBI" id="CHEBI:49883"/>
    </cofactor>
</comment>
<dbReference type="GeneID" id="87106905"/>
<name>I2F4C7_9BACT</name>
<dbReference type="InterPro" id="IPR029061">
    <property type="entry name" value="THDP-binding"/>
</dbReference>
<keyword evidence="12" id="KW-0670">Pyruvate</keyword>
<dbReference type="GO" id="GO:0045333">
    <property type="term" value="P:cellular respiration"/>
    <property type="evidence" value="ECO:0007669"/>
    <property type="project" value="UniProtKB-ARBA"/>
</dbReference>
<dbReference type="GO" id="GO:0030976">
    <property type="term" value="F:thiamine pyrophosphate binding"/>
    <property type="evidence" value="ECO:0007669"/>
    <property type="project" value="InterPro"/>
</dbReference>
<keyword evidence="9" id="KW-0786">Thiamine pyrophosphate</keyword>